<feature type="compositionally biased region" description="Low complexity" evidence="1">
    <location>
        <begin position="164"/>
        <end position="176"/>
    </location>
</feature>
<evidence type="ECO:0000256" key="1">
    <source>
        <dbReference type="SAM" id="MobiDB-lite"/>
    </source>
</evidence>
<dbReference type="Proteomes" id="UP000241360">
    <property type="component" value="Segment"/>
</dbReference>
<sequence length="184" mass="20080">MRKTLAVLATIASISVLSACGGSHDNSAEKNIPTSLVGEWYQVNANDGDMLAKASINPGSIQINLDSRDTSRIYWLGTFDGEKDPSTDFTVVSKGDSDAMEMSLFGSRDKNKSFTYKDGELSYKFTMQGMTSTIRLEKKYEDPGNADIPEFDDWDGHKVKKPSKSPSVKVPAAPAPRATKSKTK</sequence>
<evidence type="ECO:0000313" key="2">
    <source>
        <dbReference type="EMBL" id="AVD99471.1"/>
    </source>
</evidence>
<accession>A0A2L1IWA7</accession>
<name>A0A2L1IWA7_9CAUD</name>
<keyword evidence="3" id="KW-1185">Reference proteome</keyword>
<organism evidence="2 3">
    <name type="scientific">Streptomyces phage Bing</name>
    <dbReference type="NCBI Taxonomy" id="2079427"/>
    <lineage>
        <taxon>Viruses</taxon>
        <taxon>Duplodnaviria</taxon>
        <taxon>Heunggongvirae</taxon>
        <taxon>Uroviricota</taxon>
        <taxon>Caudoviricetes</taxon>
        <taxon>Bingvirus</taxon>
        <taxon>Bingvirus bing</taxon>
    </lineage>
</organism>
<evidence type="ECO:0000313" key="3">
    <source>
        <dbReference type="Proteomes" id="UP000241360"/>
    </source>
</evidence>
<feature type="region of interest" description="Disordered" evidence="1">
    <location>
        <begin position="138"/>
        <end position="184"/>
    </location>
</feature>
<gene>
    <name evidence="2" type="ORF">SEA_BING_49</name>
</gene>
<dbReference type="EMBL" id="MG757154">
    <property type="protein sequence ID" value="AVD99471.1"/>
    <property type="molecule type" value="Genomic_DNA"/>
</dbReference>
<proteinExistence type="predicted"/>
<dbReference type="PROSITE" id="PS51257">
    <property type="entry name" value="PROKAR_LIPOPROTEIN"/>
    <property type="match status" value="1"/>
</dbReference>
<reference evidence="3" key="1">
    <citation type="submission" date="2018-01" db="EMBL/GenBank/DDBJ databases">
        <authorList>
            <person name="Wardenburg K.E."/>
            <person name="Rana S."/>
            <person name="Felix E."/>
            <person name="Puentes R.J."/>
            <person name="Shaffer C.D."/>
            <person name="Weston-Hafer K.A."/>
            <person name="Russell D.A."/>
            <person name="Pope W.H."/>
            <person name="Jacobs-Sera D."/>
            <person name="Hendrix R.W."/>
            <person name="Hatfull G.F."/>
        </authorList>
    </citation>
    <scope>NUCLEOTIDE SEQUENCE [LARGE SCALE GENOMIC DNA]</scope>
</reference>
<protein>
    <submittedName>
        <fullName evidence="2">Lipoprotein</fullName>
    </submittedName>
</protein>
<dbReference type="OrthoDB" id="23953at10239"/>
<keyword evidence="2" id="KW-0449">Lipoprotein</keyword>